<dbReference type="Pfam" id="PF23536">
    <property type="entry name" value="TraK_C"/>
    <property type="match status" value="1"/>
</dbReference>
<dbReference type="InterPro" id="IPR010563">
    <property type="entry name" value="TraK_N"/>
</dbReference>
<feature type="compositionally biased region" description="Polar residues" evidence="1">
    <location>
        <begin position="145"/>
        <end position="159"/>
    </location>
</feature>
<reference evidence="5 6" key="1">
    <citation type="submission" date="2023-10" db="EMBL/GenBank/DDBJ databases">
        <title>Bacteria for the degradation of biodegradable plastic PBAT(Polybutylene adipate terephthalate).</title>
        <authorList>
            <person name="Weon H.-Y."/>
            <person name="Yeon J."/>
        </authorList>
    </citation>
    <scope>NUCLEOTIDE SEQUENCE [LARGE SCALE GENOMIC DNA]</scope>
    <source>
        <strain evidence="5 6">SBD 7-3</strain>
        <plasmid evidence="5 6">unnamed1</plasmid>
    </source>
</reference>
<evidence type="ECO:0000313" key="6">
    <source>
        <dbReference type="Proteomes" id="UP001303946"/>
    </source>
</evidence>
<dbReference type="EMBL" id="CP136337">
    <property type="protein sequence ID" value="WOB11303.1"/>
    <property type="molecule type" value="Genomic_DNA"/>
</dbReference>
<feature type="signal peptide" evidence="2">
    <location>
        <begin position="1"/>
        <end position="19"/>
    </location>
</feature>
<evidence type="ECO:0000313" key="5">
    <source>
        <dbReference type="EMBL" id="WOB11303.1"/>
    </source>
</evidence>
<feature type="domain" description="TraK C-terminal" evidence="4">
    <location>
        <begin position="160"/>
        <end position="258"/>
    </location>
</feature>
<feature type="region of interest" description="Disordered" evidence="1">
    <location>
        <begin position="139"/>
        <end position="159"/>
    </location>
</feature>
<evidence type="ECO:0000259" key="3">
    <source>
        <dbReference type="Pfam" id="PF06586"/>
    </source>
</evidence>
<protein>
    <submittedName>
        <fullName evidence="5">Type-F conjugative transfer system secretin TraK</fullName>
    </submittedName>
</protein>
<evidence type="ECO:0000259" key="4">
    <source>
        <dbReference type="Pfam" id="PF23536"/>
    </source>
</evidence>
<geneLocation type="plasmid" evidence="5 6">
    <name>unnamed1</name>
</geneLocation>
<accession>A0ABZ0D289</accession>
<sequence>MLPALLTPLLLLSSKGAFALQVVEASDGVSVEAVLSVKEPTRIRIDGASITNVFGNIYSSNCGSQAAAGVTSPSGAPATPSVNPTGEVVLECDADRGEIYVRPVGGIGKPVNLFVSSQHATYTLVLRRSDTPADTIVIRDKSPRKTQQPSSPDARQTSHVRSIKAMLVAMSSDRVPSDIRVEEVNRPIQLWAEARFSLVRLFEGRGLIGERYLLTNVSDQPMVLAEQEFDRETGGVLGVSIETHNLRPGESTTVYVIRQGT</sequence>
<feature type="domain" description="TraK N-terminal" evidence="3">
    <location>
        <begin position="24"/>
        <end position="141"/>
    </location>
</feature>
<keyword evidence="5" id="KW-0614">Plasmid</keyword>
<proteinExistence type="predicted"/>
<feature type="chain" id="PRO_5046684381" evidence="2">
    <location>
        <begin position="20"/>
        <end position="261"/>
    </location>
</feature>
<keyword evidence="2" id="KW-0732">Signal</keyword>
<dbReference type="Proteomes" id="UP001303946">
    <property type="component" value="Plasmid unnamed1"/>
</dbReference>
<gene>
    <name evidence="5" type="ORF">RXV79_27245</name>
</gene>
<evidence type="ECO:0000256" key="2">
    <source>
        <dbReference type="SAM" id="SignalP"/>
    </source>
</evidence>
<dbReference type="Pfam" id="PF06586">
    <property type="entry name" value="TraK_N"/>
    <property type="match status" value="1"/>
</dbReference>
<evidence type="ECO:0000256" key="1">
    <source>
        <dbReference type="SAM" id="MobiDB-lite"/>
    </source>
</evidence>
<keyword evidence="6" id="KW-1185">Reference proteome</keyword>
<organism evidence="5 6">
    <name type="scientific">Piscinibacter gummiphilus</name>
    <dbReference type="NCBI Taxonomy" id="946333"/>
    <lineage>
        <taxon>Bacteria</taxon>
        <taxon>Pseudomonadati</taxon>
        <taxon>Pseudomonadota</taxon>
        <taxon>Betaproteobacteria</taxon>
        <taxon>Burkholderiales</taxon>
        <taxon>Sphaerotilaceae</taxon>
        <taxon>Piscinibacter</taxon>
    </lineage>
</organism>
<name>A0ABZ0D289_9BURK</name>
<dbReference type="InterPro" id="IPR055397">
    <property type="entry name" value="TraK_C"/>
</dbReference>